<dbReference type="RefSeq" id="XP_066663477.1">
    <property type="nucleotide sequence ID" value="XM_066817785.1"/>
</dbReference>
<organism evidence="2 3">
    <name type="scientific">Apiospora hydei</name>
    <dbReference type="NCBI Taxonomy" id="1337664"/>
    <lineage>
        <taxon>Eukaryota</taxon>
        <taxon>Fungi</taxon>
        <taxon>Dikarya</taxon>
        <taxon>Ascomycota</taxon>
        <taxon>Pezizomycotina</taxon>
        <taxon>Sordariomycetes</taxon>
        <taxon>Xylariomycetidae</taxon>
        <taxon>Amphisphaeriales</taxon>
        <taxon>Apiosporaceae</taxon>
        <taxon>Apiospora</taxon>
    </lineage>
</organism>
<dbReference type="Proteomes" id="UP001433268">
    <property type="component" value="Unassembled WGS sequence"/>
</dbReference>
<sequence length="541" mass="62047">MAHESAIPTADSPAIDDRSLLGVPLEIRRQIYSHFVTIDQDFEHEGDAEYPGECIGVTVLHVNRQIREEAWNCLITMNLWIRVSVAESTNSATFRLPDLDEQRQSFLPYNGVSEEHSERLAKATGIHIWIGESDAADDNGDLDSSRCRESVMVAYHPLHYNMFLDSLAGKVAKFGSLTIQVHPDTMSNKSRFEKLLEPLCALRGVEDVSFAGVEDCAALQSLAQDMRRPLLIADEDSDEDSDEEDNEDRRTDILELIKIQQYHQRLGRNAELQGRYSDAMCYYQVGGWVKARFPEADGRLEGSSEYNTCLHLATELLLGFGRSTHKYVTQTKRLSPDSTLYSQVLPETIQTCIASCSDALEFIGLSDSQRREAHLYRVFALFRVAEYLNTLSRRDRRSSPYLPTQYYRRSSRGPGRRRHDHVGAARDAAARDLFYAKNVDPFHDILADLDEDDQAIYRRIDDLLAARRFKIVNHEELGLATPDIWEDWENLFPQRWLLMKLFRLRLDQDSGSEEELEMEYADEGITWSRDSDELEITSETW</sequence>
<evidence type="ECO:0000313" key="2">
    <source>
        <dbReference type="EMBL" id="KAK8066724.1"/>
    </source>
</evidence>
<keyword evidence="3" id="KW-1185">Reference proteome</keyword>
<name>A0ABR1V9J5_9PEZI</name>
<feature type="compositionally biased region" description="Acidic residues" evidence="1">
    <location>
        <begin position="233"/>
        <end position="246"/>
    </location>
</feature>
<proteinExistence type="predicted"/>
<feature type="compositionally biased region" description="Basic residues" evidence="1">
    <location>
        <begin position="409"/>
        <end position="420"/>
    </location>
</feature>
<evidence type="ECO:0000313" key="3">
    <source>
        <dbReference type="Proteomes" id="UP001433268"/>
    </source>
</evidence>
<feature type="region of interest" description="Disordered" evidence="1">
    <location>
        <begin position="403"/>
        <end position="422"/>
    </location>
</feature>
<dbReference type="GeneID" id="92050845"/>
<comment type="caution">
    <text evidence="2">The sequence shown here is derived from an EMBL/GenBank/DDBJ whole genome shotgun (WGS) entry which is preliminary data.</text>
</comment>
<evidence type="ECO:0000256" key="1">
    <source>
        <dbReference type="SAM" id="MobiDB-lite"/>
    </source>
</evidence>
<protein>
    <submittedName>
        <fullName evidence="2">Uncharacterized protein</fullName>
    </submittedName>
</protein>
<accession>A0ABR1V9J5</accession>
<reference evidence="2 3" key="1">
    <citation type="submission" date="2023-01" db="EMBL/GenBank/DDBJ databases">
        <title>Analysis of 21 Apiospora genomes using comparative genomics revels a genus with tremendous synthesis potential of carbohydrate active enzymes and secondary metabolites.</title>
        <authorList>
            <person name="Sorensen T."/>
        </authorList>
    </citation>
    <scope>NUCLEOTIDE SEQUENCE [LARGE SCALE GENOMIC DNA]</scope>
    <source>
        <strain evidence="2 3">CBS 114990</strain>
    </source>
</reference>
<dbReference type="EMBL" id="JAQQWN010000009">
    <property type="protein sequence ID" value="KAK8066724.1"/>
    <property type="molecule type" value="Genomic_DNA"/>
</dbReference>
<feature type="region of interest" description="Disordered" evidence="1">
    <location>
        <begin position="230"/>
        <end position="249"/>
    </location>
</feature>
<gene>
    <name evidence="2" type="ORF">PG997_013471</name>
</gene>